<dbReference type="OrthoDB" id="410651at2759"/>
<sequence length="167" mass="19221">MTLIGLQCFFIPAFASGPVRKRIFTENFMNYFVDLHKEELKHSQTQDEPIKSTSKGYPDHGSGVHSMKLSYRDWFDFNNAVRVHMNLIEQLPLIMVLLVLAGLKSPFVTLICAIVYFLLRIVFAVGYFKFAPSYRIYATLPMLLLKILLLVYSFQTVHAVCQYGSQK</sequence>
<dbReference type="InParanoid" id="A0A078AAX9"/>
<keyword evidence="3 5" id="KW-1133">Transmembrane helix</keyword>
<keyword evidence="7" id="KW-1185">Reference proteome</keyword>
<keyword evidence="2 5" id="KW-0812">Transmembrane</keyword>
<dbReference type="PANTHER" id="PTHR10250:SF26">
    <property type="entry name" value="GLUTATHIONE S-TRANSFERASE 3, MITOCHONDRIAL"/>
    <property type="match status" value="1"/>
</dbReference>
<comment type="subcellular location">
    <subcellularLocation>
        <location evidence="1">Membrane</location>
        <topology evidence="1">Multi-pass membrane protein</topology>
    </subcellularLocation>
</comment>
<keyword evidence="4 5" id="KW-0472">Membrane</keyword>
<dbReference type="PANTHER" id="PTHR10250">
    <property type="entry name" value="MICROSOMAL GLUTATHIONE S-TRANSFERASE"/>
    <property type="match status" value="1"/>
</dbReference>
<dbReference type="GO" id="GO:0004602">
    <property type="term" value="F:glutathione peroxidase activity"/>
    <property type="evidence" value="ECO:0007669"/>
    <property type="project" value="TreeGrafter"/>
</dbReference>
<reference evidence="6 7" key="1">
    <citation type="submission" date="2014-06" db="EMBL/GenBank/DDBJ databases">
        <authorList>
            <person name="Swart Estienne"/>
        </authorList>
    </citation>
    <scope>NUCLEOTIDE SEQUENCE [LARGE SCALE GENOMIC DNA]</scope>
    <source>
        <strain evidence="6 7">130c</strain>
    </source>
</reference>
<dbReference type="EMBL" id="CCKQ01007405">
    <property type="protein sequence ID" value="CDW78762.1"/>
    <property type="molecule type" value="Genomic_DNA"/>
</dbReference>
<dbReference type="Pfam" id="PF01124">
    <property type="entry name" value="MAPEG"/>
    <property type="match status" value="1"/>
</dbReference>
<dbReference type="GO" id="GO:0006691">
    <property type="term" value="P:leukotriene metabolic process"/>
    <property type="evidence" value="ECO:0007669"/>
    <property type="project" value="UniProtKB-ARBA"/>
</dbReference>
<evidence type="ECO:0000313" key="7">
    <source>
        <dbReference type="Proteomes" id="UP000039865"/>
    </source>
</evidence>
<dbReference type="GO" id="GO:0005635">
    <property type="term" value="C:nuclear envelope"/>
    <property type="evidence" value="ECO:0007669"/>
    <property type="project" value="TreeGrafter"/>
</dbReference>
<proteinExistence type="predicted"/>
<protein>
    <submittedName>
        <fullName evidence="6">Mapeg family protein</fullName>
    </submittedName>
</protein>
<dbReference type="InterPro" id="IPR023352">
    <property type="entry name" value="MAPEG-like_dom_sf"/>
</dbReference>
<dbReference type="GO" id="GO:0004364">
    <property type="term" value="F:glutathione transferase activity"/>
    <property type="evidence" value="ECO:0007669"/>
    <property type="project" value="TreeGrafter"/>
</dbReference>
<dbReference type="Gene3D" id="1.20.120.550">
    <property type="entry name" value="Membrane associated eicosanoid/glutathione metabolism-like domain"/>
    <property type="match status" value="1"/>
</dbReference>
<gene>
    <name evidence="6" type="primary">Contig16477.g17541</name>
    <name evidence="6" type="ORF">STYLEM_7746</name>
</gene>
<evidence type="ECO:0000256" key="2">
    <source>
        <dbReference type="ARBA" id="ARBA00022692"/>
    </source>
</evidence>
<dbReference type="AlphaFoldDB" id="A0A078AAX9"/>
<accession>A0A078AAX9</accession>
<dbReference type="GO" id="GO:0005783">
    <property type="term" value="C:endoplasmic reticulum"/>
    <property type="evidence" value="ECO:0007669"/>
    <property type="project" value="TreeGrafter"/>
</dbReference>
<dbReference type="SUPFAM" id="SSF161084">
    <property type="entry name" value="MAPEG domain-like"/>
    <property type="match status" value="1"/>
</dbReference>
<evidence type="ECO:0000256" key="5">
    <source>
        <dbReference type="SAM" id="Phobius"/>
    </source>
</evidence>
<dbReference type="Proteomes" id="UP000039865">
    <property type="component" value="Unassembled WGS sequence"/>
</dbReference>
<evidence type="ECO:0000256" key="3">
    <source>
        <dbReference type="ARBA" id="ARBA00022989"/>
    </source>
</evidence>
<feature type="transmembrane region" description="Helical" evidence="5">
    <location>
        <begin position="134"/>
        <end position="154"/>
    </location>
</feature>
<feature type="transmembrane region" description="Helical" evidence="5">
    <location>
        <begin position="107"/>
        <end position="128"/>
    </location>
</feature>
<dbReference type="GO" id="GO:0016020">
    <property type="term" value="C:membrane"/>
    <property type="evidence" value="ECO:0007669"/>
    <property type="project" value="UniProtKB-SubCell"/>
</dbReference>
<evidence type="ECO:0000313" key="6">
    <source>
        <dbReference type="EMBL" id="CDW78762.1"/>
    </source>
</evidence>
<name>A0A078AAX9_STYLE</name>
<evidence type="ECO:0000256" key="4">
    <source>
        <dbReference type="ARBA" id="ARBA00023136"/>
    </source>
</evidence>
<evidence type="ECO:0000256" key="1">
    <source>
        <dbReference type="ARBA" id="ARBA00004141"/>
    </source>
</evidence>
<dbReference type="InterPro" id="IPR001129">
    <property type="entry name" value="Membr-assoc_MAPEG"/>
</dbReference>
<dbReference type="InterPro" id="IPR050997">
    <property type="entry name" value="MAPEG"/>
</dbReference>
<organism evidence="6 7">
    <name type="scientific">Stylonychia lemnae</name>
    <name type="common">Ciliate</name>
    <dbReference type="NCBI Taxonomy" id="5949"/>
    <lineage>
        <taxon>Eukaryota</taxon>
        <taxon>Sar</taxon>
        <taxon>Alveolata</taxon>
        <taxon>Ciliophora</taxon>
        <taxon>Intramacronucleata</taxon>
        <taxon>Spirotrichea</taxon>
        <taxon>Stichotrichia</taxon>
        <taxon>Sporadotrichida</taxon>
        <taxon>Oxytrichidae</taxon>
        <taxon>Stylonychinae</taxon>
        <taxon>Stylonychia</taxon>
    </lineage>
</organism>